<keyword evidence="4" id="KW-1185">Reference proteome</keyword>
<name>A0A517TUI2_9BACT</name>
<dbReference type="GO" id="GO:0032259">
    <property type="term" value="P:methylation"/>
    <property type="evidence" value="ECO:0007669"/>
    <property type="project" value="UniProtKB-KW"/>
</dbReference>
<dbReference type="RefSeq" id="WP_145431636.1">
    <property type="nucleotide sequence ID" value="NZ_CP036339.1"/>
</dbReference>
<dbReference type="InterPro" id="IPR029063">
    <property type="entry name" value="SAM-dependent_MTases_sf"/>
</dbReference>
<feature type="chain" id="PRO_5022148352" evidence="1">
    <location>
        <begin position="34"/>
        <end position="273"/>
    </location>
</feature>
<dbReference type="Proteomes" id="UP000317909">
    <property type="component" value="Chromosome"/>
</dbReference>
<feature type="domain" description="Methyltransferase" evidence="2">
    <location>
        <begin position="102"/>
        <end position="226"/>
    </location>
</feature>
<dbReference type="Gene3D" id="3.40.50.150">
    <property type="entry name" value="Vaccinia Virus protein VP39"/>
    <property type="match status" value="1"/>
</dbReference>
<dbReference type="OrthoDB" id="9784101at2"/>
<reference evidence="3 4" key="1">
    <citation type="submission" date="2019-02" db="EMBL/GenBank/DDBJ databases">
        <title>Deep-cultivation of Planctomycetes and their phenomic and genomic characterization uncovers novel biology.</title>
        <authorList>
            <person name="Wiegand S."/>
            <person name="Jogler M."/>
            <person name="Boedeker C."/>
            <person name="Pinto D."/>
            <person name="Vollmers J."/>
            <person name="Rivas-Marin E."/>
            <person name="Kohn T."/>
            <person name="Peeters S.H."/>
            <person name="Heuer A."/>
            <person name="Rast P."/>
            <person name="Oberbeckmann S."/>
            <person name="Bunk B."/>
            <person name="Jeske O."/>
            <person name="Meyerdierks A."/>
            <person name="Storesund J.E."/>
            <person name="Kallscheuer N."/>
            <person name="Luecker S."/>
            <person name="Lage O.M."/>
            <person name="Pohl T."/>
            <person name="Merkel B.J."/>
            <person name="Hornburger P."/>
            <person name="Mueller R.-W."/>
            <person name="Bruemmer F."/>
            <person name="Labrenz M."/>
            <person name="Spormann A.M."/>
            <person name="Op den Camp H."/>
            <person name="Overmann J."/>
            <person name="Amann R."/>
            <person name="Jetten M.S.M."/>
            <person name="Mascher T."/>
            <person name="Medema M.H."/>
            <person name="Devos D.P."/>
            <person name="Kaster A.-K."/>
            <person name="Ovreas L."/>
            <person name="Rohde M."/>
            <person name="Galperin M.Y."/>
            <person name="Jogler C."/>
        </authorList>
    </citation>
    <scope>NUCLEOTIDE SEQUENCE [LARGE SCALE GENOMIC DNA]</scope>
    <source>
        <strain evidence="3 4">I41</strain>
    </source>
</reference>
<protein>
    <submittedName>
        <fullName evidence="3">Demethylmenaquinone methyltransferase</fullName>
        <ecNumber evidence="3">2.1.1.163</ecNumber>
    </submittedName>
</protein>
<dbReference type="KEGG" id="llh:I41_11960"/>
<dbReference type="CDD" id="cd02440">
    <property type="entry name" value="AdoMet_MTases"/>
    <property type="match status" value="1"/>
</dbReference>
<keyword evidence="1" id="KW-0732">Signal</keyword>
<evidence type="ECO:0000313" key="4">
    <source>
        <dbReference type="Proteomes" id="UP000317909"/>
    </source>
</evidence>
<evidence type="ECO:0000313" key="3">
    <source>
        <dbReference type="EMBL" id="QDT72031.1"/>
    </source>
</evidence>
<keyword evidence="3" id="KW-0489">Methyltransferase</keyword>
<proteinExistence type="predicted"/>
<evidence type="ECO:0000259" key="2">
    <source>
        <dbReference type="Pfam" id="PF13847"/>
    </source>
</evidence>
<keyword evidence="3" id="KW-0808">Transferase</keyword>
<evidence type="ECO:0000256" key="1">
    <source>
        <dbReference type="SAM" id="SignalP"/>
    </source>
</evidence>
<dbReference type="GO" id="GO:0043770">
    <property type="term" value="F:demethylmenaquinone methyltransferase activity"/>
    <property type="evidence" value="ECO:0007669"/>
    <property type="project" value="UniProtKB-EC"/>
</dbReference>
<gene>
    <name evidence="3" type="primary">ubiE_2</name>
    <name evidence="3" type="ORF">I41_11960</name>
</gene>
<dbReference type="EMBL" id="CP036339">
    <property type="protein sequence ID" value="QDT72031.1"/>
    <property type="molecule type" value="Genomic_DNA"/>
</dbReference>
<dbReference type="Pfam" id="PF13847">
    <property type="entry name" value="Methyltransf_31"/>
    <property type="match status" value="1"/>
</dbReference>
<accession>A0A517TUI2</accession>
<feature type="signal peptide" evidence="1">
    <location>
        <begin position="1"/>
        <end position="33"/>
    </location>
</feature>
<dbReference type="InterPro" id="IPR025714">
    <property type="entry name" value="Methyltranfer_dom"/>
</dbReference>
<dbReference type="EC" id="2.1.1.163" evidence="3"/>
<dbReference type="PANTHER" id="PTHR43861">
    <property type="entry name" value="TRANS-ACONITATE 2-METHYLTRANSFERASE-RELATED"/>
    <property type="match status" value="1"/>
</dbReference>
<dbReference type="SUPFAM" id="SSF53335">
    <property type="entry name" value="S-adenosyl-L-methionine-dependent methyltransferases"/>
    <property type="match status" value="1"/>
</dbReference>
<organism evidence="3 4">
    <name type="scientific">Lacipirellula limnantheis</name>
    <dbReference type="NCBI Taxonomy" id="2528024"/>
    <lineage>
        <taxon>Bacteria</taxon>
        <taxon>Pseudomonadati</taxon>
        <taxon>Planctomycetota</taxon>
        <taxon>Planctomycetia</taxon>
        <taxon>Pirellulales</taxon>
        <taxon>Lacipirellulaceae</taxon>
        <taxon>Lacipirellula</taxon>
    </lineage>
</organism>
<dbReference type="AlphaFoldDB" id="A0A517TUI2"/>
<sequence length="273" mass="30261" precursor="true">MARSTALLACVLQRCRPAVFLLLGMLMPGPASHAQQTQSPPADDAEGNSQLADLAPAARERHEYMGRTIAPTMHFSGAGWLTRPTRDEEEEPLKLLNALPIKPGQTVCDFGCGNGFHSLQLAKRVGPSGLVYAIDIQPEMLELLRERTGPRGLENIKPVLATEQESGLPPATFDLVLMVDVYHELSSPAEVLAAVRKSLKPDGRLVLVEFREEDEEVPILPLHKMSQPQVVKELEANEFKLVAQFDRLPWQHVLQFTRSDSSQPAISLRPWRP</sequence>